<keyword evidence="5" id="KW-1185">Reference proteome</keyword>
<reference evidence="4 5" key="1">
    <citation type="journal article" date="2015" name="Stand. Genomic Sci.">
        <title>Genomic Encyclopedia of Bacterial and Archaeal Type Strains, Phase III: the genomes of soil and plant-associated and newly described type strains.</title>
        <authorList>
            <person name="Whitman W.B."/>
            <person name="Woyke T."/>
            <person name="Klenk H.P."/>
            <person name="Zhou Y."/>
            <person name="Lilburn T.G."/>
            <person name="Beck B.J."/>
            <person name="De Vos P."/>
            <person name="Vandamme P."/>
            <person name="Eisen J.A."/>
            <person name="Garrity G."/>
            <person name="Hugenholtz P."/>
            <person name="Kyrpides N.C."/>
        </authorList>
    </citation>
    <scope>NUCLEOTIDE SEQUENCE [LARGE SCALE GENOMIC DNA]</scope>
    <source>
        <strain evidence="4 5">VKM Ac-2572</strain>
    </source>
</reference>
<accession>A0A4R2HDD2</accession>
<feature type="domain" description="HTH marR-type" evidence="2">
    <location>
        <begin position="97"/>
        <end position="153"/>
    </location>
</feature>
<dbReference type="InterPro" id="IPR036388">
    <property type="entry name" value="WH-like_DNA-bd_sf"/>
</dbReference>
<evidence type="ECO:0000313" key="5">
    <source>
        <dbReference type="Proteomes" id="UP000294508"/>
    </source>
</evidence>
<dbReference type="GO" id="GO:0005829">
    <property type="term" value="C:cytosol"/>
    <property type="evidence" value="ECO:0007669"/>
    <property type="project" value="TreeGrafter"/>
</dbReference>
<dbReference type="InterPro" id="IPR000835">
    <property type="entry name" value="HTH_MarR-typ"/>
</dbReference>
<dbReference type="Gene3D" id="1.10.10.10">
    <property type="entry name" value="Winged helix-like DNA-binding domain superfamily/Winged helix DNA-binding domain"/>
    <property type="match status" value="1"/>
</dbReference>
<evidence type="ECO:0000256" key="1">
    <source>
        <dbReference type="SAM" id="MobiDB-lite"/>
    </source>
</evidence>
<name>A0A4R2HDD2_9ACTN</name>
<dbReference type="CDD" id="cd00090">
    <property type="entry name" value="HTH_ARSR"/>
    <property type="match status" value="1"/>
</dbReference>
<organism evidence="4 5">
    <name type="scientific">Kribbella steppae</name>
    <dbReference type="NCBI Taxonomy" id="2512223"/>
    <lineage>
        <taxon>Bacteria</taxon>
        <taxon>Bacillati</taxon>
        <taxon>Actinomycetota</taxon>
        <taxon>Actinomycetes</taxon>
        <taxon>Propionibacteriales</taxon>
        <taxon>Kribbellaceae</taxon>
        <taxon>Kribbella</taxon>
    </lineage>
</organism>
<dbReference type="EMBL" id="SLWN01000007">
    <property type="protein sequence ID" value="TCO26280.1"/>
    <property type="molecule type" value="Genomic_DNA"/>
</dbReference>
<proteinExistence type="predicted"/>
<dbReference type="InterPro" id="IPR011991">
    <property type="entry name" value="ArsR-like_HTH"/>
</dbReference>
<dbReference type="InterPro" id="IPR051917">
    <property type="entry name" value="Transposase-Integrase"/>
</dbReference>
<dbReference type="PANTHER" id="PTHR10948">
    <property type="entry name" value="TRANSPOSASE"/>
    <property type="match status" value="1"/>
</dbReference>
<protein>
    <submittedName>
        <fullName evidence="4">MarR family protein</fullName>
    </submittedName>
</protein>
<dbReference type="Proteomes" id="UP000294508">
    <property type="component" value="Unassembled WGS sequence"/>
</dbReference>
<dbReference type="InterPro" id="IPR036390">
    <property type="entry name" value="WH_DNA-bd_sf"/>
</dbReference>
<dbReference type="RefSeq" id="WP_132210932.1">
    <property type="nucleotide sequence ID" value="NZ_SLWN01000007.1"/>
</dbReference>
<dbReference type="SUPFAM" id="SSF46785">
    <property type="entry name" value="Winged helix' DNA-binding domain"/>
    <property type="match status" value="1"/>
</dbReference>
<comment type="caution">
    <text evidence="4">The sequence shown here is derived from an EMBL/GenBank/DDBJ whole genome shotgun (WGS) entry which is preliminary data.</text>
</comment>
<evidence type="ECO:0000313" key="4">
    <source>
        <dbReference type="EMBL" id="TCO26280.1"/>
    </source>
</evidence>
<gene>
    <name evidence="4" type="ORF">EV652_107171</name>
</gene>
<feature type="region of interest" description="Disordered" evidence="1">
    <location>
        <begin position="44"/>
        <end position="77"/>
    </location>
</feature>
<dbReference type="GO" id="GO:0004803">
    <property type="term" value="F:transposase activity"/>
    <property type="evidence" value="ECO:0007669"/>
    <property type="project" value="TreeGrafter"/>
</dbReference>
<dbReference type="AlphaFoldDB" id="A0A4R2HDD2"/>
<dbReference type="OrthoDB" id="4823987at2"/>
<sequence length="302" mass="32992">MPGGRLTHDDRREIATGLAAGLGYAEIARQLDRPTSTISREIARNGGAHGYRADHAHYATTSRARRRRTGGPEPMSGLDEQIREFVERFATMMVDGGLPRMASRVLALLYTADARSLTAADLVRELRVSPASVSKAVGYLENVGMVYREPDPRRRLQHYIVAEDVWTQAWKVSARTNLNWAETATEGAALLGPDTPAGARLTTMADFFHRLGEDMAGGPAFEVIDDAFTTLAALLHAARPLTADELATALDWPPARITDALANATKYVEYTDPVVLHQPTSDTYTAIPTPTRLTPDQLARLS</sequence>
<dbReference type="PANTHER" id="PTHR10948:SF23">
    <property type="entry name" value="TRANSPOSASE INSI FOR INSERTION SEQUENCE ELEMENT IS30A-RELATED"/>
    <property type="match status" value="1"/>
</dbReference>
<dbReference type="Pfam" id="PF13936">
    <property type="entry name" value="HTH_38"/>
    <property type="match status" value="1"/>
</dbReference>
<dbReference type="GO" id="GO:0003700">
    <property type="term" value="F:DNA-binding transcription factor activity"/>
    <property type="evidence" value="ECO:0007669"/>
    <property type="project" value="InterPro"/>
</dbReference>
<dbReference type="InterPro" id="IPR025246">
    <property type="entry name" value="IS30-like_HTH"/>
</dbReference>
<evidence type="ECO:0000259" key="2">
    <source>
        <dbReference type="Pfam" id="PF12802"/>
    </source>
</evidence>
<evidence type="ECO:0000259" key="3">
    <source>
        <dbReference type="Pfam" id="PF13936"/>
    </source>
</evidence>
<dbReference type="Pfam" id="PF12802">
    <property type="entry name" value="MarR_2"/>
    <property type="match status" value="1"/>
</dbReference>
<feature type="region of interest" description="Disordered" evidence="1">
    <location>
        <begin position="280"/>
        <end position="302"/>
    </location>
</feature>
<feature type="compositionally biased region" description="Polar residues" evidence="1">
    <location>
        <begin position="280"/>
        <end position="294"/>
    </location>
</feature>
<feature type="domain" description="Transposase IS30-like HTH" evidence="3">
    <location>
        <begin position="5"/>
        <end position="45"/>
    </location>
</feature>
<dbReference type="GO" id="GO:0032196">
    <property type="term" value="P:transposition"/>
    <property type="evidence" value="ECO:0007669"/>
    <property type="project" value="TreeGrafter"/>
</dbReference>